<protein>
    <submittedName>
        <fullName evidence="1">Uncharacterized protein</fullName>
    </submittedName>
</protein>
<dbReference type="GeneID" id="34556417"/>
<dbReference type="Proteomes" id="UP000176998">
    <property type="component" value="Unassembled WGS sequence"/>
</dbReference>
<evidence type="ECO:0000313" key="1">
    <source>
        <dbReference type="EMBL" id="OHF01501.1"/>
    </source>
</evidence>
<keyword evidence="2" id="KW-1185">Reference proteome</keyword>
<dbReference type="RefSeq" id="XP_022478643.1">
    <property type="nucleotide sequence ID" value="XM_022614907.1"/>
</dbReference>
<organism evidence="1 2">
    <name type="scientific">Colletotrichum orchidophilum</name>
    <dbReference type="NCBI Taxonomy" id="1209926"/>
    <lineage>
        <taxon>Eukaryota</taxon>
        <taxon>Fungi</taxon>
        <taxon>Dikarya</taxon>
        <taxon>Ascomycota</taxon>
        <taxon>Pezizomycotina</taxon>
        <taxon>Sordariomycetes</taxon>
        <taxon>Hypocreomycetidae</taxon>
        <taxon>Glomerellales</taxon>
        <taxon>Glomerellaceae</taxon>
        <taxon>Colletotrichum</taxon>
    </lineage>
</organism>
<accession>A0A1G4BJ96</accession>
<reference evidence="1 2" key="1">
    <citation type="submission" date="2016-09" db="EMBL/GenBank/DDBJ databases">
        <authorList>
            <person name="Capua I."/>
            <person name="De Benedictis P."/>
            <person name="Joannis T."/>
            <person name="Lombin L.H."/>
            <person name="Cattoli G."/>
        </authorList>
    </citation>
    <scope>NUCLEOTIDE SEQUENCE [LARGE SCALE GENOMIC DNA]</scope>
    <source>
        <strain evidence="1 2">IMI 309357</strain>
    </source>
</reference>
<name>A0A1G4BJ96_9PEZI</name>
<dbReference type="OrthoDB" id="10658427at2759"/>
<dbReference type="AlphaFoldDB" id="A0A1G4BJ96"/>
<sequence length="158" mass="16927">MTLIPAKRLHPARCLSDRPGSVFSLFLSASFLHVVAHIPASSLGASSLSLAGLHPASTNDPGANPRRLHLSRQFLAVSTLILSTDIITFQPFDSHQPTTHCNLHRLLGHEDGCLRLRPLVAGARAASLANNPLVPPKARYLQERGVFLSATAMLESGV</sequence>
<dbReference type="EMBL" id="MJBS01000019">
    <property type="protein sequence ID" value="OHF01501.1"/>
    <property type="molecule type" value="Genomic_DNA"/>
</dbReference>
<gene>
    <name evidence="1" type="ORF">CORC01_03257</name>
</gene>
<comment type="caution">
    <text evidence="1">The sequence shown here is derived from an EMBL/GenBank/DDBJ whole genome shotgun (WGS) entry which is preliminary data.</text>
</comment>
<proteinExistence type="predicted"/>
<evidence type="ECO:0000313" key="2">
    <source>
        <dbReference type="Proteomes" id="UP000176998"/>
    </source>
</evidence>